<gene>
    <name evidence="2" type="ORF">PR048_016371</name>
</gene>
<reference evidence="2 3" key="1">
    <citation type="submission" date="2023-02" db="EMBL/GenBank/DDBJ databases">
        <title>LHISI_Scaffold_Assembly.</title>
        <authorList>
            <person name="Stuart O.P."/>
            <person name="Cleave R."/>
            <person name="Magrath M.J.L."/>
            <person name="Mikheyev A.S."/>
        </authorList>
    </citation>
    <scope>NUCLEOTIDE SEQUENCE [LARGE SCALE GENOMIC DNA]</scope>
    <source>
        <strain evidence="2">Daus_M_001</strain>
        <tissue evidence="2">Leg muscle</tissue>
    </source>
</reference>
<evidence type="ECO:0000313" key="2">
    <source>
        <dbReference type="EMBL" id="KAJ8884514.1"/>
    </source>
</evidence>
<organism evidence="2 3">
    <name type="scientific">Dryococelus australis</name>
    <dbReference type="NCBI Taxonomy" id="614101"/>
    <lineage>
        <taxon>Eukaryota</taxon>
        <taxon>Metazoa</taxon>
        <taxon>Ecdysozoa</taxon>
        <taxon>Arthropoda</taxon>
        <taxon>Hexapoda</taxon>
        <taxon>Insecta</taxon>
        <taxon>Pterygota</taxon>
        <taxon>Neoptera</taxon>
        <taxon>Polyneoptera</taxon>
        <taxon>Phasmatodea</taxon>
        <taxon>Verophasmatodea</taxon>
        <taxon>Anareolatae</taxon>
        <taxon>Phasmatidae</taxon>
        <taxon>Eurycanthinae</taxon>
        <taxon>Dryococelus</taxon>
    </lineage>
</organism>
<name>A0ABQ9HJZ8_9NEOP</name>
<dbReference type="Proteomes" id="UP001159363">
    <property type="component" value="Chromosome 4"/>
</dbReference>
<keyword evidence="3" id="KW-1185">Reference proteome</keyword>
<sequence length="122" mass="13827">MPIAEISPIPGPSKMAPGRSRPARRESRKQTSFIMTATPMKLQLEGTERHRDRKRRYKPVEVDALVVEKKSRSARNILFLISVNEVAKPKRGAKNQTEDLCCNCAEFGRDNEMWFCCVSCSG</sequence>
<evidence type="ECO:0000256" key="1">
    <source>
        <dbReference type="SAM" id="MobiDB-lite"/>
    </source>
</evidence>
<dbReference type="EMBL" id="JARBHB010000005">
    <property type="protein sequence ID" value="KAJ8884514.1"/>
    <property type="molecule type" value="Genomic_DNA"/>
</dbReference>
<proteinExistence type="predicted"/>
<evidence type="ECO:0000313" key="3">
    <source>
        <dbReference type="Proteomes" id="UP001159363"/>
    </source>
</evidence>
<comment type="caution">
    <text evidence="2">The sequence shown here is derived from an EMBL/GenBank/DDBJ whole genome shotgun (WGS) entry which is preliminary data.</text>
</comment>
<accession>A0ABQ9HJZ8</accession>
<protein>
    <submittedName>
        <fullName evidence="2">Uncharacterized protein</fullName>
    </submittedName>
</protein>
<feature type="region of interest" description="Disordered" evidence="1">
    <location>
        <begin position="1"/>
        <end position="32"/>
    </location>
</feature>